<evidence type="ECO:0000256" key="16">
    <source>
        <dbReference type="ARBA" id="ARBA00047574"/>
    </source>
</evidence>
<keyword evidence="3" id="KW-0488">Methylation</keyword>
<dbReference type="PANTHER" id="PTHR23023">
    <property type="entry name" value="DIMETHYLANILINE MONOOXYGENASE"/>
    <property type="match status" value="1"/>
</dbReference>
<evidence type="ECO:0000256" key="15">
    <source>
        <dbReference type="ARBA" id="ARBA00047426"/>
    </source>
</evidence>
<comment type="catalytic activity">
    <reaction evidence="22">
        <text>heptan-4-one + NADPH + O2 + H(+) = propyl butanoate + NADP(+) + H2O</text>
        <dbReference type="Rhea" id="RHEA:54852"/>
        <dbReference type="ChEBI" id="CHEBI:15377"/>
        <dbReference type="ChEBI" id="CHEBI:15378"/>
        <dbReference type="ChEBI" id="CHEBI:15379"/>
        <dbReference type="ChEBI" id="CHEBI:57783"/>
        <dbReference type="ChEBI" id="CHEBI:58349"/>
        <dbReference type="ChEBI" id="CHEBI:89484"/>
        <dbReference type="ChEBI" id="CHEBI:89719"/>
    </reaction>
    <physiologicalReaction direction="left-to-right" evidence="22">
        <dbReference type="Rhea" id="RHEA:54853"/>
    </physiologicalReaction>
</comment>
<dbReference type="InterPro" id="IPR002257">
    <property type="entry name" value="Flavin_mOase_5"/>
</dbReference>
<dbReference type="InterPro" id="IPR036188">
    <property type="entry name" value="FAD/NAD-bd_sf"/>
</dbReference>
<evidence type="ECO:0000313" key="26">
    <source>
        <dbReference type="EMBL" id="CAH3021974.1"/>
    </source>
</evidence>
<keyword evidence="11 25" id="KW-0560">Oxidoreductase</keyword>
<dbReference type="Pfam" id="PF00743">
    <property type="entry name" value="FMO-like"/>
    <property type="match status" value="1"/>
</dbReference>
<proteinExistence type="inferred from homology"/>
<evidence type="ECO:0000256" key="19">
    <source>
        <dbReference type="ARBA" id="ARBA00047977"/>
    </source>
</evidence>
<evidence type="ECO:0000256" key="11">
    <source>
        <dbReference type="ARBA" id="ARBA00023002"/>
    </source>
</evidence>
<keyword evidence="7 25" id="KW-0274">FAD</keyword>
<dbReference type="EC" id="1.-.-.-" evidence="25"/>
<dbReference type="PRINTS" id="PR00370">
    <property type="entry name" value="FMOXYGENASE"/>
</dbReference>
<keyword evidence="8" id="KW-0256">Endoplasmic reticulum</keyword>
<evidence type="ECO:0000256" key="12">
    <source>
        <dbReference type="ARBA" id="ARBA00023098"/>
    </source>
</evidence>
<dbReference type="InterPro" id="IPR020946">
    <property type="entry name" value="Flavin_mOase-like"/>
</dbReference>
<evidence type="ECO:0000256" key="20">
    <source>
        <dbReference type="ARBA" id="ARBA00048459"/>
    </source>
</evidence>
<keyword evidence="4" id="KW-0597">Phosphoprotein</keyword>
<dbReference type="Proteomes" id="UP001159427">
    <property type="component" value="Unassembled WGS sequence"/>
</dbReference>
<dbReference type="PIRSF" id="PIRSF000332">
    <property type="entry name" value="FMO"/>
    <property type="match status" value="1"/>
</dbReference>
<evidence type="ECO:0000256" key="4">
    <source>
        <dbReference type="ARBA" id="ARBA00022553"/>
    </source>
</evidence>
<keyword evidence="25" id="KW-0503">Monooxygenase</keyword>
<keyword evidence="10" id="KW-1133">Transmembrane helix</keyword>
<accession>A0ABN8LXD9</accession>
<comment type="caution">
    <text evidence="26">The sequence shown here is derived from an EMBL/GenBank/DDBJ whole genome shotgun (WGS) entry which is preliminary data.</text>
</comment>
<protein>
    <recommendedName>
        <fullName evidence="25">Flavin-containing monooxygenase</fullName>
        <ecNumber evidence="25">1.-.-.-</ecNumber>
    </recommendedName>
</protein>
<dbReference type="PRINTS" id="PR01125">
    <property type="entry name" value="FMOXYGENASE5"/>
</dbReference>
<comment type="catalytic activity">
    <reaction evidence="20">
        <text>octan-3-one + NADPH + O2 + H(+) = ethyl hexanoate + NADP(+) + H2O</text>
        <dbReference type="Rhea" id="RHEA:54856"/>
        <dbReference type="ChEBI" id="CHEBI:15377"/>
        <dbReference type="ChEBI" id="CHEBI:15378"/>
        <dbReference type="ChEBI" id="CHEBI:15379"/>
        <dbReference type="ChEBI" id="CHEBI:57783"/>
        <dbReference type="ChEBI" id="CHEBI:58349"/>
        <dbReference type="ChEBI" id="CHEBI:80946"/>
        <dbReference type="ChEBI" id="CHEBI:86055"/>
    </reaction>
    <physiologicalReaction direction="left-to-right" evidence="20">
        <dbReference type="Rhea" id="RHEA:54857"/>
    </physiologicalReaction>
</comment>
<comment type="catalytic activity">
    <reaction evidence="16">
        <text>heptan-2-one + NADPH + O2 + H(+) = pentyl acetate + NADP(+) + H2O</text>
        <dbReference type="Rhea" id="RHEA:54836"/>
        <dbReference type="ChEBI" id="CHEBI:5672"/>
        <dbReference type="ChEBI" id="CHEBI:15377"/>
        <dbReference type="ChEBI" id="CHEBI:15378"/>
        <dbReference type="ChEBI" id="CHEBI:15379"/>
        <dbReference type="ChEBI" id="CHEBI:57783"/>
        <dbReference type="ChEBI" id="CHEBI:58349"/>
        <dbReference type="ChEBI" id="CHEBI:87362"/>
    </reaction>
    <physiologicalReaction direction="left-to-right" evidence="16">
        <dbReference type="Rhea" id="RHEA:54837"/>
    </physiologicalReaction>
</comment>
<sequence>MKVAIIGAGASGLTCIKSCKDEGLEPVCFEQEDSIGGLWYFTEEERHSSVYRSTVINTSKEMMCFSDFPIPKEYPPYMRHDKIIQYFHLYADAFDLYKHIRFRTKVVDLRKTFDFEESGKWEIVFQELNGKSGKDSGEDKVEVYDAVMLCVGHHSEPSWPNPKFRGQDEFAGIKIHSHSYKDFKPFENKKVLVLGIGNSGGDIAVELSRHSSQVFLSTRRGAWVLSRLGKGGEPADQQAGRRFIWYLPRKLLGYLFHKVVNERFDHEAFALRPQHPITAQHPMVNDDLPHRIITGSVVVKPNVSHFTKAGVVFDDGSEVNDLDVVIFCTGYKIGFKFIDHSILPVNDNMVELYKYVFPPNLAKPTLAVLGCIQPLGAIFPISELQARWATQVFIGKKSLPTKVAMMENIKKKKEDIAKRYYATKRHTIQYRLMGPGTWVGAKKAIEDAPGNVIYATKTRTSPTEKKMKSTD</sequence>
<evidence type="ECO:0000256" key="18">
    <source>
        <dbReference type="ARBA" id="ARBA00047864"/>
    </source>
</evidence>
<comment type="catalytic activity">
    <reaction evidence="17">
        <text>sulcatone + NADPH + O2 + H(+) = 4-methylpent-3-en-1-yl acetate + NADP(+) + H2O</text>
        <dbReference type="Rhea" id="RHEA:54864"/>
        <dbReference type="ChEBI" id="CHEBI:15377"/>
        <dbReference type="ChEBI" id="CHEBI:15378"/>
        <dbReference type="ChEBI" id="CHEBI:15379"/>
        <dbReference type="ChEBI" id="CHEBI:16310"/>
        <dbReference type="ChEBI" id="CHEBI:57783"/>
        <dbReference type="ChEBI" id="CHEBI:58349"/>
        <dbReference type="ChEBI" id="CHEBI:138373"/>
    </reaction>
    <physiologicalReaction direction="left-to-right" evidence="17">
        <dbReference type="Rhea" id="RHEA:54865"/>
    </physiologicalReaction>
</comment>
<keyword evidence="12" id="KW-0443">Lipid metabolism</keyword>
<evidence type="ECO:0000256" key="24">
    <source>
        <dbReference type="ARBA" id="ARBA00049475"/>
    </source>
</evidence>
<dbReference type="SUPFAM" id="SSF51905">
    <property type="entry name" value="FAD/NAD(P)-binding domain"/>
    <property type="match status" value="2"/>
</dbReference>
<gene>
    <name evidence="26" type="ORF">PEVE_00013655</name>
</gene>
<comment type="catalytic activity">
    <reaction evidence="15">
        <text>hexan-3-one + NADPH + O2 + H(+) = propyl propanoate + NADP(+) + H2O</text>
        <dbReference type="Rhea" id="RHEA:54848"/>
        <dbReference type="ChEBI" id="CHEBI:15377"/>
        <dbReference type="ChEBI" id="CHEBI:15378"/>
        <dbReference type="ChEBI" id="CHEBI:15379"/>
        <dbReference type="ChEBI" id="CHEBI:57783"/>
        <dbReference type="ChEBI" id="CHEBI:58349"/>
        <dbReference type="ChEBI" id="CHEBI:89828"/>
        <dbReference type="ChEBI" id="CHEBI:89891"/>
    </reaction>
    <physiologicalReaction direction="left-to-right" evidence="15">
        <dbReference type="Rhea" id="RHEA:54849"/>
    </physiologicalReaction>
</comment>
<keyword evidence="5 25" id="KW-0285">Flavoprotein</keyword>
<evidence type="ECO:0000256" key="7">
    <source>
        <dbReference type="ARBA" id="ARBA00022827"/>
    </source>
</evidence>
<evidence type="ECO:0000256" key="21">
    <source>
        <dbReference type="ARBA" id="ARBA00048989"/>
    </source>
</evidence>
<comment type="similarity">
    <text evidence="2 25">Belongs to the FMO family.</text>
</comment>
<evidence type="ECO:0000256" key="14">
    <source>
        <dbReference type="ARBA" id="ARBA00045722"/>
    </source>
</evidence>
<evidence type="ECO:0000313" key="27">
    <source>
        <dbReference type="Proteomes" id="UP001159427"/>
    </source>
</evidence>
<evidence type="ECO:0000256" key="10">
    <source>
        <dbReference type="ARBA" id="ARBA00022989"/>
    </source>
</evidence>
<name>A0ABN8LXD9_9CNID</name>
<comment type="catalytic activity">
    <reaction evidence="21">
        <text>(2E)-geranial + NADPH + O2 + H(+) = (1E)-2,6-dimethylhepta-1,5-dien-1-yl formate + NADP(+) + H2O</text>
        <dbReference type="Rhea" id="RHEA:54860"/>
        <dbReference type="ChEBI" id="CHEBI:15377"/>
        <dbReference type="ChEBI" id="CHEBI:15378"/>
        <dbReference type="ChEBI" id="CHEBI:15379"/>
        <dbReference type="ChEBI" id="CHEBI:16980"/>
        <dbReference type="ChEBI" id="CHEBI:57783"/>
        <dbReference type="ChEBI" id="CHEBI:58349"/>
        <dbReference type="ChEBI" id="CHEBI:138375"/>
    </reaction>
    <physiologicalReaction direction="left-to-right" evidence="21">
        <dbReference type="Rhea" id="RHEA:54861"/>
    </physiologicalReaction>
</comment>
<dbReference type="InterPro" id="IPR000960">
    <property type="entry name" value="Flavin_mOase"/>
</dbReference>
<dbReference type="Gene3D" id="3.50.50.60">
    <property type="entry name" value="FAD/NAD(P)-binding domain"/>
    <property type="match status" value="1"/>
</dbReference>
<evidence type="ECO:0000256" key="1">
    <source>
        <dbReference type="ARBA" id="ARBA00004524"/>
    </source>
</evidence>
<evidence type="ECO:0000256" key="3">
    <source>
        <dbReference type="ARBA" id="ARBA00022481"/>
    </source>
</evidence>
<comment type="catalytic activity">
    <reaction evidence="18">
        <text>NADPH + O2 + H(+) = H2O2 + NADP(+)</text>
        <dbReference type="Rhea" id="RHEA:11260"/>
        <dbReference type="ChEBI" id="CHEBI:15378"/>
        <dbReference type="ChEBI" id="CHEBI:15379"/>
        <dbReference type="ChEBI" id="CHEBI:16240"/>
        <dbReference type="ChEBI" id="CHEBI:57783"/>
        <dbReference type="ChEBI" id="CHEBI:58349"/>
        <dbReference type="EC" id="1.6.3.1"/>
    </reaction>
    <physiologicalReaction direction="left-to-right" evidence="18">
        <dbReference type="Rhea" id="RHEA:11261"/>
    </physiologicalReaction>
</comment>
<evidence type="ECO:0000256" key="9">
    <source>
        <dbReference type="ARBA" id="ARBA00022857"/>
    </source>
</evidence>
<evidence type="ECO:0000256" key="8">
    <source>
        <dbReference type="ARBA" id="ARBA00022848"/>
    </source>
</evidence>
<dbReference type="EMBL" id="CALNXI010000201">
    <property type="protein sequence ID" value="CAH3021974.1"/>
    <property type="molecule type" value="Genomic_DNA"/>
</dbReference>
<evidence type="ECO:0000256" key="2">
    <source>
        <dbReference type="ARBA" id="ARBA00009183"/>
    </source>
</evidence>
<evidence type="ECO:0000256" key="5">
    <source>
        <dbReference type="ARBA" id="ARBA00022630"/>
    </source>
</evidence>
<comment type="catalytic activity">
    <reaction evidence="24">
        <text>octan-3-one + NADPH + O2 + H(+) = pentyl propanoate + NADP(+) + H2O</text>
        <dbReference type="Rhea" id="RHEA:54840"/>
        <dbReference type="ChEBI" id="CHEBI:15377"/>
        <dbReference type="ChEBI" id="CHEBI:15378"/>
        <dbReference type="ChEBI" id="CHEBI:15379"/>
        <dbReference type="ChEBI" id="CHEBI:57783"/>
        <dbReference type="ChEBI" id="CHEBI:58349"/>
        <dbReference type="ChEBI" id="CHEBI:80946"/>
        <dbReference type="ChEBI" id="CHEBI:87373"/>
    </reaction>
    <physiologicalReaction direction="left-to-right" evidence="24">
        <dbReference type="Rhea" id="RHEA:54841"/>
    </physiologicalReaction>
</comment>
<organism evidence="26 27">
    <name type="scientific">Porites evermanni</name>
    <dbReference type="NCBI Taxonomy" id="104178"/>
    <lineage>
        <taxon>Eukaryota</taxon>
        <taxon>Metazoa</taxon>
        <taxon>Cnidaria</taxon>
        <taxon>Anthozoa</taxon>
        <taxon>Hexacorallia</taxon>
        <taxon>Scleractinia</taxon>
        <taxon>Fungiina</taxon>
        <taxon>Poritidae</taxon>
        <taxon>Porites</taxon>
    </lineage>
</organism>
<comment type="catalytic activity">
    <reaction evidence="23">
        <text>N,N-dimethylaniline + NADPH + O2 + H(+) = N,N-dimethylaniline N-oxide + NADP(+) + H2O</text>
        <dbReference type="Rhea" id="RHEA:24468"/>
        <dbReference type="ChEBI" id="CHEBI:15377"/>
        <dbReference type="ChEBI" id="CHEBI:15378"/>
        <dbReference type="ChEBI" id="CHEBI:15379"/>
        <dbReference type="ChEBI" id="CHEBI:16269"/>
        <dbReference type="ChEBI" id="CHEBI:17735"/>
        <dbReference type="ChEBI" id="CHEBI:57783"/>
        <dbReference type="ChEBI" id="CHEBI:58349"/>
        <dbReference type="EC" id="1.14.13.8"/>
    </reaction>
    <physiologicalReaction direction="left-to-right" evidence="23">
        <dbReference type="Rhea" id="RHEA:24469"/>
    </physiologicalReaction>
</comment>
<keyword evidence="6" id="KW-0812">Transmembrane</keyword>
<comment type="cofactor">
    <cofactor evidence="25">
        <name>FAD</name>
        <dbReference type="ChEBI" id="CHEBI:57692"/>
    </cofactor>
</comment>
<comment type="catalytic activity">
    <reaction evidence="19">
        <text>hexan-3-one + NADPH + O2 + H(+) = ethyl butanoate + NADP(+) + H2O</text>
        <dbReference type="Rhea" id="RHEA:54844"/>
        <dbReference type="ChEBI" id="CHEBI:15377"/>
        <dbReference type="ChEBI" id="CHEBI:15378"/>
        <dbReference type="ChEBI" id="CHEBI:15379"/>
        <dbReference type="ChEBI" id="CHEBI:57783"/>
        <dbReference type="ChEBI" id="CHEBI:58349"/>
        <dbReference type="ChEBI" id="CHEBI:88764"/>
        <dbReference type="ChEBI" id="CHEBI:89891"/>
    </reaction>
    <physiologicalReaction direction="left-to-right" evidence="19">
        <dbReference type="Rhea" id="RHEA:54845"/>
    </physiologicalReaction>
</comment>
<keyword evidence="9" id="KW-0521">NADP</keyword>
<evidence type="ECO:0000256" key="17">
    <source>
        <dbReference type="ARBA" id="ARBA00047855"/>
    </source>
</evidence>
<evidence type="ECO:0000256" key="6">
    <source>
        <dbReference type="ARBA" id="ARBA00022692"/>
    </source>
</evidence>
<keyword evidence="13" id="KW-0472">Membrane</keyword>
<evidence type="ECO:0000256" key="13">
    <source>
        <dbReference type="ARBA" id="ARBA00023136"/>
    </source>
</evidence>
<reference evidence="26 27" key="1">
    <citation type="submission" date="2022-05" db="EMBL/GenBank/DDBJ databases">
        <authorList>
            <consortium name="Genoscope - CEA"/>
            <person name="William W."/>
        </authorList>
    </citation>
    <scope>NUCLEOTIDE SEQUENCE [LARGE SCALE GENOMIC DNA]</scope>
</reference>
<keyword evidence="8" id="KW-0492">Microsome</keyword>
<keyword evidence="27" id="KW-1185">Reference proteome</keyword>
<evidence type="ECO:0000256" key="25">
    <source>
        <dbReference type="RuleBase" id="RU361177"/>
    </source>
</evidence>
<dbReference type="InterPro" id="IPR050346">
    <property type="entry name" value="FMO-like"/>
</dbReference>
<evidence type="ECO:0000256" key="23">
    <source>
        <dbReference type="ARBA" id="ARBA00049443"/>
    </source>
</evidence>
<evidence type="ECO:0000256" key="22">
    <source>
        <dbReference type="ARBA" id="ARBA00048990"/>
    </source>
</evidence>
<comment type="subcellular location">
    <subcellularLocation>
        <location evidence="1">Microsome membrane</location>
    </subcellularLocation>
</comment>
<comment type="function">
    <text evidence="14">Acts as a Baeyer-Villiger monooxygenase on a broad range of substrates. Catalyzes the insertion of an oxygen atom into a carbon-carbon bond adjacent to a carbonyl, which converts ketones to esters. Active on diverse carbonyl compounds, whereas soft nucleophiles are mostly non- or poorly reactive. In contrast with other forms of FMO it is non- or poorly active on 'classical' substrates such as drugs, pesticides, and dietary components containing soft nucleophilic heteroatoms. Able to oxidize drug molecules bearing a carbonyl group on an aliphatic chain, such as nabumetone and pentoxifylline. Also, in the absence of substrates, shows slow but yet significant NADPH oxidase activity. Acts as a positive modulator of cholesterol biosynthesis as well as glucose homeostasis, promoting metabolic aging via pleiotropic effects.</text>
</comment>